<accession>A0ABV6M1M5</accession>
<evidence type="ECO:0000313" key="1">
    <source>
        <dbReference type="EMBL" id="MFC0528582.1"/>
    </source>
</evidence>
<dbReference type="Proteomes" id="UP001589867">
    <property type="component" value="Unassembled WGS sequence"/>
</dbReference>
<proteinExistence type="predicted"/>
<name>A0ABV6M1M5_9ACTN</name>
<dbReference type="EMBL" id="JBHLUH010000014">
    <property type="protein sequence ID" value="MFC0528582.1"/>
    <property type="molecule type" value="Genomic_DNA"/>
</dbReference>
<comment type="caution">
    <text evidence="1">The sequence shown here is derived from an EMBL/GenBank/DDBJ whole genome shotgun (WGS) entry which is preliminary data.</text>
</comment>
<reference evidence="1 2" key="1">
    <citation type="submission" date="2024-09" db="EMBL/GenBank/DDBJ databases">
        <authorList>
            <person name="Sun Q."/>
            <person name="Mori K."/>
        </authorList>
    </citation>
    <scope>NUCLEOTIDE SEQUENCE [LARGE SCALE GENOMIC DNA]</scope>
    <source>
        <strain evidence="1 2">TBRC 3947</strain>
    </source>
</reference>
<organism evidence="1 2">
    <name type="scientific">Phytohabitans kaempferiae</name>
    <dbReference type="NCBI Taxonomy" id="1620943"/>
    <lineage>
        <taxon>Bacteria</taxon>
        <taxon>Bacillati</taxon>
        <taxon>Actinomycetota</taxon>
        <taxon>Actinomycetes</taxon>
        <taxon>Micromonosporales</taxon>
        <taxon>Micromonosporaceae</taxon>
    </lineage>
</organism>
<sequence length="140" mass="14781">MEPTLGLTPSAVLDDRIKALAAALKPAQQSMHQSWRDSGLYYEHIDALRATAGDQATAIIAAAKLSGIGIHLGRALDAVRGSSNLDQDSIAEVAHNLVDILLGVLDAAEDLDADLGQQMLTQLTAAMNGYTAGHRTSKMF</sequence>
<protein>
    <submittedName>
        <fullName evidence="1">Uncharacterized protein</fullName>
    </submittedName>
</protein>
<dbReference type="RefSeq" id="WP_377250318.1">
    <property type="nucleotide sequence ID" value="NZ_JBHLUH010000014.1"/>
</dbReference>
<keyword evidence="2" id="KW-1185">Reference proteome</keyword>
<evidence type="ECO:0000313" key="2">
    <source>
        <dbReference type="Proteomes" id="UP001589867"/>
    </source>
</evidence>
<gene>
    <name evidence="1" type="ORF">ACFFIA_13010</name>
</gene>